<dbReference type="GO" id="GO:0003735">
    <property type="term" value="F:structural constituent of ribosome"/>
    <property type="evidence" value="ECO:0007669"/>
    <property type="project" value="InterPro"/>
</dbReference>
<dbReference type="HAMAP" id="MF_00537">
    <property type="entry name" value="Ribosomal_uS14_1"/>
    <property type="match status" value="1"/>
</dbReference>
<evidence type="ECO:0000256" key="4">
    <source>
        <dbReference type="ARBA" id="ARBA00035247"/>
    </source>
</evidence>
<accession>A0A1C9CDM6</accession>
<dbReference type="GO" id="GO:0015935">
    <property type="term" value="C:small ribosomal subunit"/>
    <property type="evidence" value="ECO:0007669"/>
    <property type="project" value="TreeGrafter"/>
</dbReference>
<dbReference type="PANTHER" id="PTHR19836:SF19">
    <property type="entry name" value="SMALL RIBOSOMAL SUBUNIT PROTEIN US14M"/>
    <property type="match status" value="1"/>
</dbReference>
<dbReference type="InterPro" id="IPR018271">
    <property type="entry name" value="Ribosomal_uS14_CS"/>
</dbReference>
<dbReference type="GO" id="GO:0005737">
    <property type="term" value="C:cytoplasm"/>
    <property type="evidence" value="ECO:0007669"/>
    <property type="project" value="UniProtKB-ARBA"/>
</dbReference>
<reference evidence="6" key="1">
    <citation type="journal article" date="2016" name="BMC Biol.">
        <title>Parallel evolution of highly conserved plastid genome architecture in red seaweeds and seed plants.</title>
        <authorList>
            <person name="Lee J."/>
            <person name="Cho C.H."/>
            <person name="Park S.I."/>
            <person name="Choi J.W."/>
            <person name="Song H.S."/>
            <person name="West J.A."/>
            <person name="Bhattacharya D."/>
            <person name="Yoon H.S."/>
        </authorList>
    </citation>
    <scope>NUCLEOTIDE SEQUENCE</scope>
</reference>
<protein>
    <recommendedName>
        <fullName evidence="4">Small ribosomal subunit protein uS14c</fullName>
    </recommendedName>
</protein>
<keyword evidence="6" id="KW-0934">Plastid</keyword>
<dbReference type="SUPFAM" id="SSF57716">
    <property type="entry name" value="Glucocorticoid receptor-like (DNA-binding domain)"/>
    <property type="match status" value="1"/>
</dbReference>
<evidence type="ECO:0000256" key="3">
    <source>
        <dbReference type="ARBA" id="ARBA00023274"/>
    </source>
</evidence>
<keyword evidence="3" id="KW-0687">Ribonucleoprotein</keyword>
<keyword evidence="2 6" id="KW-0689">Ribosomal protein</keyword>
<geneLocation type="plastid" evidence="6"/>
<keyword evidence="5" id="KW-0175">Coiled coil</keyword>
<sequence length="100" mass="11907">MAKKSMIERETKRIKLEKRYKEKRKQIKQAMKTADGFELKLELQAKLQKLPLNSSKIRIRNRCWVTGRSRGYFRDFGISRHVLREMAHDCLLPGVTKSSW</sequence>
<dbReference type="NCBIfam" id="NF006477">
    <property type="entry name" value="PRK08881.1"/>
    <property type="match status" value="1"/>
</dbReference>
<gene>
    <name evidence="6" type="primary">rps14</name>
    <name evidence="6" type="ORF">Psor_014</name>
</gene>
<dbReference type="RefSeq" id="YP_009297146.1">
    <property type="nucleotide sequence ID" value="NC_031175.1"/>
</dbReference>
<feature type="coiled-coil region" evidence="5">
    <location>
        <begin position="13"/>
        <end position="40"/>
    </location>
</feature>
<dbReference type="Gene3D" id="1.10.287.1480">
    <property type="match status" value="1"/>
</dbReference>
<dbReference type="InterPro" id="IPR023036">
    <property type="entry name" value="Ribosomal_uS14_bac/plastid"/>
</dbReference>
<dbReference type="PANTHER" id="PTHR19836">
    <property type="entry name" value="30S RIBOSOMAL PROTEIN S14"/>
    <property type="match status" value="1"/>
</dbReference>
<dbReference type="GO" id="GO:0006412">
    <property type="term" value="P:translation"/>
    <property type="evidence" value="ECO:0007669"/>
    <property type="project" value="InterPro"/>
</dbReference>
<dbReference type="GeneID" id="29073626"/>
<dbReference type="EMBL" id="KX284720">
    <property type="protein sequence ID" value="AOM66489.1"/>
    <property type="molecule type" value="Genomic_DNA"/>
</dbReference>
<evidence type="ECO:0000256" key="2">
    <source>
        <dbReference type="ARBA" id="ARBA00022980"/>
    </source>
</evidence>
<dbReference type="InterPro" id="IPR001209">
    <property type="entry name" value="Ribosomal_uS14"/>
</dbReference>
<dbReference type="PROSITE" id="PS00527">
    <property type="entry name" value="RIBOSOMAL_S14"/>
    <property type="match status" value="1"/>
</dbReference>
<dbReference type="Pfam" id="PF00253">
    <property type="entry name" value="Ribosomal_S14"/>
    <property type="match status" value="1"/>
</dbReference>
<comment type="similarity">
    <text evidence="1">Belongs to the universal ribosomal protein uS14 family.</text>
</comment>
<evidence type="ECO:0000256" key="5">
    <source>
        <dbReference type="SAM" id="Coils"/>
    </source>
</evidence>
<evidence type="ECO:0000313" key="6">
    <source>
        <dbReference type="EMBL" id="AOM66489.1"/>
    </source>
</evidence>
<name>A0A1C9CDM6_PORSO</name>
<organism evidence="6">
    <name type="scientific">Porphyridium sordidum</name>
    <name type="common">Red alga</name>
    <dbReference type="NCBI Taxonomy" id="28024"/>
    <lineage>
        <taxon>Eukaryota</taxon>
        <taxon>Rhodophyta</taxon>
        <taxon>Bangiophyceae</taxon>
        <taxon>Porphyridiales</taxon>
        <taxon>Porphyridiaceae</taxon>
        <taxon>Porphyridium</taxon>
    </lineage>
</organism>
<proteinExistence type="inferred from homology"/>
<dbReference type="FunFam" id="1.10.287.1480:FF:000001">
    <property type="entry name" value="30S ribosomal protein S14"/>
    <property type="match status" value="1"/>
</dbReference>
<evidence type="ECO:0000256" key="1">
    <source>
        <dbReference type="ARBA" id="ARBA00009083"/>
    </source>
</evidence>
<dbReference type="AlphaFoldDB" id="A0A1C9CDM6"/>